<keyword evidence="1" id="KW-0812">Transmembrane</keyword>
<feature type="transmembrane region" description="Helical" evidence="1">
    <location>
        <begin position="272"/>
        <end position="295"/>
    </location>
</feature>
<dbReference type="EMBL" id="JAYKXP010000039">
    <property type="protein sequence ID" value="KAK7039217.1"/>
    <property type="molecule type" value="Genomic_DNA"/>
</dbReference>
<name>A0AAW0CJR8_9AGAR</name>
<proteinExistence type="predicted"/>
<dbReference type="Proteomes" id="UP001383192">
    <property type="component" value="Unassembled WGS sequence"/>
</dbReference>
<comment type="caution">
    <text evidence="2">The sequence shown here is derived from an EMBL/GenBank/DDBJ whole genome shotgun (WGS) entry which is preliminary data.</text>
</comment>
<keyword evidence="1" id="KW-0472">Membrane</keyword>
<keyword evidence="3" id="KW-1185">Reference proteome</keyword>
<dbReference type="AlphaFoldDB" id="A0AAW0CJR8"/>
<feature type="transmembrane region" description="Helical" evidence="1">
    <location>
        <begin position="124"/>
        <end position="144"/>
    </location>
</feature>
<evidence type="ECO:0000313" key="3">
    <source>
        <dbReference type="Proteomes" id="UP001383192"/>
    </source>
</evidence>
<gene>
    <name evidence="2" type="ORF">VNI00_010122</name>
</gene>
<evidence type="ECO:0000313" key="2">
    <source>
        <dbReference type="EMBL" id="KAK7039217.1"/>
    </source>
</evidence>
<evidence type="ECO:0008006" key="4">
    <source>
        <dbReference type="Google" id="ProtNLM"/>
    </source>
</evidence>
<reference evidence="2 3" key="1">
    <citation type="submission" date="2024-01" db="EMBL/GenBank/DDBJ databases">
        <title>A draft genome for a cacao thread blight-causing isolate of Paramarasmius palmivorus.</title>
        <authorList>
            <person name="Baruah I.K."/>
            <person name="Bukari Y."/>
            <person name="Amoako-Attah I."/>
            <person name="Meinhardt L.W."/>
            <person name="Bailey B.A."/>
            <person name="Cohen S.P."/>
        </authorList>
    </citation>
    <scope>NUCLEOTIDE SEQUENCE [LARGE SCALE GENOMIC DNA]</scope>
    <source>
        <strain evidence="2 3">GH-12</strain>
    </source>
</reference>
<organism evidence="2 3">
    <name type="scientific">Paramarasmius palmivorus</name>
    <dbReference type="NCBI Taxonomy" id="297713"/>
    <lineage>
        <taxon>Eukaryota</taxon>
        <taxon>Fungi</taxon>
        <taxon>Dikarya</taxon>
        <taxon>Basidiomycota</taxon>
        <taxon>Agaricomycotina</taxon>
        <taxon>Agaricomycetes</taxon>
        <taxon>Agaricomycetidae</taxon>
        <taxon>Agaricales</taxon>
        <taxon>Marasmiineae</taxon>
        <taxon>Marasmiaceae</taxon>
        <taxon>Paramarasmius</taxon>
    </lineage>
</organism>
<protein>
    <recommendedName>
        <fullName evidence="4">Odorant receptor</fullName>
    </recommendedName>
</protein>
<sequence length="393" mass="43925">MPNSSPQLINTVELAALLIPGRNVGIKQQLRTAMPYLPMPLCLGWGQNIAEEQRRDQIVPPEEAVPGLVLTHIASGATRTVRAPWMHHLYSHVVDEMNTPGVRQPTRGITFHIEEASYSSQIAFPHYLVFFVLFVQLVMGAYAVRGSQFREGCLILSGLLIRVMEGVLAQQFPLYRPPRKWTKETKYALHTGMTTTHLVLLSHRPTKRRNSRVLGHGINLDHQHVNLEDAAAPMRRPTYGSEKLFEKTCFTTLFLISWLQKSIGIIFPANGYLYALTLIVGSATIEIISIVCPLLPRHSELISLNLENGPRATMLDALTAACQLTNSVSVGFVEAILPDRHGNHTDYEYINKVLTSDIGSLERHPSHPWHDTIHAAALRRRPASQPSLSLRSV</sequence>
<keyword evidence="1" id="KW-1133">Transmembrane helix</keyword>
<accession>A0AAW0CJR8</accession>
<evidence type="ECO:0000256" key="1">
    <source>
        <dbReference type="SAM" id="Phobius"/>
    </source>
</evidence>